<dbReference type="eggNOG" id="ENOG5033H4C">
    <property type="taxonomic scope" value="Bacteria"/>
</dbReference>
<name>B3PKX1_CELJU</name>
<accession>B3PKX1</accession>
<dbReference type="Proteomes" id="UP000001036">
    <property type="component" value="Chromosome"/>
</dbReference>
<reference evidence="1 2" key="1">
    <citation type="journal article" date="2008" name="J. Bacteriol.">
        <title>Insights into plant cell wall degradation from the genome sequence of the soil bacterium Cellvibrio japonicus.</title>
        <authorList>
            <person name="Deboy R.T."/>
            <person name="Mongodin E.F."/>
            <person name="Fouts D.E."/>
            <person name="Tailford L.E."/>
            <person name="Khouri H."/>
            <person name="Emerson J.B."/>
            <person name="Mohamoud Y."/>
            <person name="Watkins K."/>
            <person name="Henrissat B."/>
            <person name="Gilbert H.J."/>
            <person name="Nelson K.E."/>
        </authorList>
    </citation>
    <scope>NUCLEOTIDE SEQUENCE [LARGE SCALE GENOMIC DNA]</scope>
    <source>
        <strain evidence="1 2">Ueda107</strain>
    </source>
</reference>
<gene>
    <name evidence="1" type="ordered locus">CJA_0878</name>
</gene>
<dbReference type="AlphaFoldDB" id="B3PKX1"/>
<organism evidence="1 2">
    <name type="scientific">Cellvibrio japonicus (strain Ueda107)</name>
    <name type="common">Pseudomonas fluorescens subsp. cellulosa</name>
    <dbReference type="NCBI Taxonomy" id="498211"/>
    <lineage>
        <taxon>Bacteria</taxon>
        <taxon>Pseudomonadati</taxon>
        <taxon>Pseudomonadota</taxon>
        <taxon>Gammaproteobacteria</taxon>
        <taxon>Cellvibrionales</taxon>
        <taxon>Cellvibrionaceae</taxon>
        <taxon>Cellvibrio</taxon>
    </lineage>
</organism>
<evidence type="ECO:0000313" key="2">
    <source>
        <dbReference type="Proteomes" id="UP000001036"/>
    </source>
</evidence>
<dbReference type="SUPFAM" id="SSF56935">
    <property type="entry name" value="Porins"/>
    <property type="match status" value="1"/>
</dbReference>
<sequence length="187" mass="20616">MAEAAFLEKSSNIYALVGSQTNDLFDVDFQSVGAEFYIPNSIFYAGLGVTRAKADGGSWDSQWNASLGVTPIDGLLVWTSFYEDVDYSDYINLNAKYVMSLGGEQALNIEGSFADADGGEEFGIAADYYIDRNLSIGTAYSYVNADEDIKDFTVRARQFFTNSLSFDLSYTFGDQDDSWGIGASYRF</sequence>
<proteinExistence type="predicted"/>
<dbReference type="HOGENOM" id="CLU_1445241_0_0_6"/>
<keyword evidence="2" id="KW-1185">Reference proteome</keyword>
<dbReference type="KEGG" id="cja:CJA_0878"/>
<dbReference type="InterPro" id="IPR031593">
    <property type="entry name" value="Porin_7"/>
</dbReference>
<dbReference type="STRING" id="498211.CJA_0878"/>
<dbReference type="EMBL" id="CP000934">
    <property type="protein sequence ID" value="ACE83557.1"/>
    <property type="molecule type" value="Genomic_DNA"/>
</dbReference>
<evidence type="ECO:0000313" key="1">
    <source>
        <dbReference type="EMBL" id="ACE83557.1"/>
    </source>
</evidence>
<dbReference type="Pfam" id="PF16956">
    <property type="entry name" value="Porin_7"/>
    <property type="match status" value="1"/>
</dbReference>
<protein>
    <submittedName>
        <fullName evidence="1">Putative membrane protein</fullName>
    </submittedName>
</protein>